<dbReference type="CDD" id="cd06312">
    <property type="entry name" value="PBP1_ABC_sugar_binding-like"/>
    <property type="match status" value="1"/>
</dbReference>
<evidence type="ECO:0000313" key="6">
    <source>
        <dbReference type="Proteomes" id="UP000331127"/>
    </source>
</evidence>
<reference evidence="5 6" key="1">
    <citation type="submission" date="2019-10" db="EMBL/GenBank/DDBJ databases">
        <title>Whole genome shotgun sequence of Acrocarpospora macrocephala NBRC 16266.</title>
        <authorList>
            <person name="Ichikawa N."/>
            <person name="Kimura A."/>
            <person name="Kitahashi Y."/>
            <person name="Komaki H."/>
            <person name="Oguchi A."/>
        </authorList>
    </citation>
    <scope>NUCLEOTIDE SEQUENCE [LARGE SCALE GENOMIC DNA]</scope>
    <source>
        <strain evidence="5 6">NBRC 16266</strain>
    </source>
</reference>
<feature type="chain" id="PRO_5039466429" evidence="3">
    <location>
        <begin position="25"/>
        <end position="327"/>
    </location>
</feature>
<evidence type="ECO:0000256" key="1">
    <source>
        <dbReference type="ARBA" id="ARBA00004196"/>
    </source>
</evidence>
<dbReference type="InterPro" id="IPR025997">
    <property type="entry name" value="SBP_2_dom"/>
</dbReference>
<dbReference type="GO" id="GO:0030246">
    <property type="term" value="F:carbohydrate binding"/>
    <property type="evidence" value="ECO:0007669"/>
    <property type="project" value="TreeGrafter"/>
</dbReference>
<keyword evidence="6" id="KW-1185">Reference proteome</keyword>
<dbReference type="InterPro" id="IPR028082">
    <property type="entry name" value="Peripla_BP_I"/>
</dbReference>
<name>A0A5M3X8E6_9ACTN</name>
<comment type="subcellular location">
    <subcellularLocation>
        <location evidence="1">Cell envelope</location>
    </subcellularLocation>
</comment>
<organism evidence="5 6">
    <name type="scientific">Acrocarpospora macrocephala</name>
    <dbReference type="NCBI Taxonomy" id="150177"/>
    <lineage>
        <taxon>Bacteria</taxon>
        <taxon>Bacillati</taxon>
        <taxon>Actinomycetota</taxon>
        <taxon>Actinomycetes</taxon>
        <taxon>Streptosporangiales</taxon>
        <taxon>Streptosporangiaceae</taxon>
        <taxon>Acrocarpospora</taxon>
    </lineage>
</organism>
<sequence>MFRPKPLVLACVLAVAACTSPASPSGSATTTPAAPAAAPAAGAATYAVVTHGGVGDAFWDVVKNGAETAGTDLGVTVTYEGDGDPQRQSQLIDAAVNKKVNGIVVSMANPDALRASIEGAVQAGIPVITINSGQDKSVEFGAITHVGQDELVAGQGAGAKLKEAGVGKLVCVVHEAGNVGLEQRCKGAGETLGGSVENLQVDINNLQEAQSTIQSKLQADTSVNGVLALNPAVGAAAVGAVKGAGSAAKVATFDLNADVIKSVQAGEILFAIDQQQYLQGYLPIVLLNLYQTNLNVAGGGHPVLTGPGFVTKENAAQVAELTGKGTR</sequence>
<evidence type="ECO:0000256" key="3">
    <source>
        <dbReference type="SAM" id="SignalP"/>
    </source>
</evidence>
<accession>A0A5M3X8E6</accession>
<comment type="similarity">
    <text evidence="2">Belongs to the bacterial solute-binding protein 2 family.</text>
</comment>
<dbReference type="RefSeq" id="WP_155361899.1">
    <property type="nucleotide sequence ID" value="NZ_BAAAHL010000061.1"/>
</dbReference>
<dbReference type="Gene3D" id="3.40.50.2300">
    <property type="match status" value="2"/>
</dbReference>
<dbReference type="GO" id="GO:0030288">
    <property type="term" value="C:outer membrane-bounded periplasmic space"/>
    <property type="evidence" value="ECO:0007669"/>
    <property type="project" value="TreeGrafter"/>
</dbReference>
<proteinExistence type="inferred from homology"/>
<dbReference type="PANTHER" id="PTHR30036">
    <property type="entry name" value="D-XYLOSE-BINDING PERIPLASMIC PROTEIN"/>
    <property type="match status" value="1"/>
</dbReference>
<dbReference type="EMBL" id="BLAE01000123">
    <property type="protein sequence ID" value="GES16916.1"/>
    <property type="molecule type" value="Genomic_DNA"/>
</dbReference>
<dbReference type="Pfam" id="PF13407">
    <property type="entry name" value="Peripla_BP_4"/>
    <property type="match status" value="1"/>
</dbReference>
<evidence type="ECO:0000259" key="4">
    <source>
        <dbReference type="Pfam" id="PF13407"/>
    </source>
</evidence>
<gene>
    <name evidence="5" type="ORF">Amac_105140</name>
</gene>
<dbReference type="PANTHER" id="PTHR30036:SF7">
    <property type="entry name" value="ABC TRANSPORTER PERIPLASMIC-BINDING PROTEIN YPHF"/>
    <property type="match status" value="1"/>
</dbReference>
<protein>
    <submittedName>
        <fullName evidence="5">Sugar ABC transporter substrate-binding protein</fullName>
    </submittedName>
</protein>
<dbReference type="SUPFAM" id="SSF53822">
    <property type="entry name" value="Periplasmic binding protein-like I"/>
    <property type="match status" value="1"/>
</dbReference>
<comment type="caution">
    <text evidence="5">The sequence shown here is derived from an EMBL/GenBank/DDBJ whole genome shotgun (WGS) entry which is preliminary data.</text>
</comment>
<dbReference type="OrthoDB" id="257716at2"/>
<dbReference type="Proteomes" id="UP000331127">
    <property type="component" value="Unassembled WGS sequence"/>
</dbReference>
<dbReference type="AlphaFoldDB" id="A0A5M3X8E6"/>
<feature type="domain" description="Periplasmic binding protein" evidence="4">
    <location>
        <begin position="53"/>
        <end position="288"/>
    </location>
</feature>
<keyword evidence="3" id="KW-0732">Signal</keyword>
<dbReference type="PROSITE" id="PS51257">
    <property type="entry name" value="PROKAR_LIPOPROTEIN"/>
    <property type="match status" value="1"/>
</dbReference>
<evidence type="ECO:0000256" key="2">
    <source>
        <dbReference type="ARBA" id="ARBA00007639"/>
    </source>
</evidence>
<feature type="signal peptide" evidence="3">
    <location>
        <begin position="1"/>
        <end position="24"/>
    </location>
</feature>
<evidence type="ECO:0000313" key="5">
    <source>
        <dbReference type="EMBL" id="GES16916.1"/>
    </source>
</evidence>
<dbReference type="InterPro" id="IPR050555">
    <property type="entry name" value="Bact_Solute-Bind_Prot2"/>
</dbReference>